<feature type="domain" description="YknX-like C-terminal permuted SH3-like" evidence="4">
    <location>
        <begin position="292"/>
        <end position="353"/>
    </location>
</feature>
<dbReference type="InterPro" id="IPR051909">
    <property type="entry name" value="MFP_Cation_Efflux"/>
</dbReference>
<dbReference type="RefSeq" id="WP_310256953.1">
    <property type="nucleotide sequence ID" value="NZ_JAVDWA010000001.1"/>
</dbReference>
<dbReference type="PANTHER" id="PTHR30097:SF4">
    <property type="entry name" value="SLR6042 PROTEIN"/>
    <property type="match status" value="1"/>
</dbReference>
<keyword evidence="1" id="KW-0813">Transport</keyword>
<dbReference type="Pfam" id="PF25989">
    <property type="entry name" value="YknX_C"/>
    <property type="match status" value="1"/>
</dbReference>
<protein>
    <submittedName>
        <fullName evidence="5">RND family efflux transporter MFP subunit</fullName>
    </submittedName>
</protein>
<evidence type="ECO:0000259" key="3">
    <source>
        <dbReference type="Pfam" id="PF25984"/>
    </source>
</evidence>
<dbReference type="Gene3D" id="2.40.420.20">
    <property type="match status" value="1"/>
</dbReference>
<dbReference type="InterPro" id="IPR058639">
    <property type="entry name" value="BSH_YknX-like"/>
</dbReference>
<name>A0ABU1TXK8_9BACL</name>
<dbReference type="Proteomes" id="UP001258181">
    <property type="component" value="Unassembled WGS sequence"/>
</dbReference>
<evidence type="ECO:0000256" key="1">
    <source>
        <dbReference type="ARBA" id="ARBA00022448"/>
    </source>
</evidence>
<evidence type="ECO:0000256" key="2">
    <source>
        <dbReference type="SAM" id="Coils"/>
    </source>
</evidence>
<dbReference type="PANTHER" id="PTHR30097">
    <property type="entry name" value="CATION EFFLUX SYSTEM PROTEIN CUSB"/>
    <property type="match status" value="1"/>
</dbReference>
<feature type="coiled-coil region" evidence="2">
    <location>
        <begin position="144"/>
        <end position="171"/>
    </location>
</feature>
<proteinExistence type="predicted"/>
<comment type="caution">
    <text evidence="5">The sequence shown here is derived from an EMBL/GenBank/DDBJ whole genome shotgun (WGS) entry which is preliminary data.</text>
</comment>
<feature type="domain" description="YknX-like barrel-sandwich hybrid" evidence="3">
    <location>
        <begin position="65"/>
        <end position="207"/>
    </location>
</feature>
<keyword evidence="2" id="KW-0175">Coiled coil</keyword>
<dbReference type="EMBL" id="JAVDWA010000001">
    <property type="protein sequence ID" value="MDR7071947.1"/>
    <property type="molecule type" value="Genomic_DNA"/>
</dbReference>
<evidence type="ECO:0000313" key="5">
    <source>
        <dbReference type="EMBL" id="MDR7071947.1"/>
    </source>
</evidence>
<gene>
    <name evidence="5" type="ORF">J2X07_000922</name>
</gene>
<reference evidence="5 6" key="1">
    <citation type="submission" date="2023-07" db="EMBL/GenBank/DDBJ databases">
        <title>Sorghum-associated microbial communities from plants grown in Nebraska, USA.</title>
        <authorList>
            <person name="Schachtman D."/>
        </authorList>
    </citation>
    <scope>NUCLEOTIDE SEQUENCE [LARGE SCALE GENOMIC DNA]</scope>
    <source>
        <strain evidence="5 6">BE211</strain>
    </source>
</reference>
<dbReference type="InterPro" id="IPR058637">
    <property type="entry name" value="YknX-like_C"/>
</dbReference>
<organism evidence="5 6">
    <name type="scientific">Fictibacillus barbaricus</name>
    <dbReference type="NCBI Taxonomy" id="182136"/>
    <lineage>
        <taxon>Bacteria</taxon>
        <taxon>Bacillati</taxon>
        <taxon>Bacillota</taxon>
        <taxon>Bacilli</taxon>
        <taxon>Bacillales</taxon>
        <taxon>Fictibacillaceae</taxon>
        <taxon>Fictibacillus</taxon>
    </lineage>
</organism>
<evidence type="ECO:0000259" key="4">
    <source>
        <dbReference type="Pfam" id="PF25989"/>
    </source>
</evidence>
<evidence type="ECO:0000313" key="6">
    <source>
        <dbReference type="Proteomes" id="UP001258181"/>
    </source>
</evidence>
<accession>A0ABU1TXK8</accession>
<dbReference type="Pfam" id="PF25984">
    <property type="entry name" value="BSH_YknX"/>
    <property type="match status" value="1"/>
</dbReference>
<dbReference type="Gene3D" id="2.40.50.100">
    <property type="match status" value="1"/>
</dbReference>
<keyword evidence="6" id="KW-1185">Reference proteome</keyword>
<sequence length="360" mass="39372">MSKWKWASAGVIAALLLTMNIMLFGREETTAVEAPRLKTAGSLERNFIKEWNVTGFAQSKNTFDVHYNPTLGAIKEIQVSEGETVTSGQTIASYENNDIEKELRSLKRDKEAADVKSNHYSSEITNWQSELSSFDEDKDSADTKVMIQKQLADAELEVDLAEKESSVLFDEILEVEKKLDELSIKSPVDGVVTEVNGSDSGKPIVEIVGQGNYEILAEVNGTIAGIVKTGDEVQFTTPAAKKKLTGTVQSVMPSKKDQQFIISIIAQDQSALTEGQKANIVIPEMLSANAVSVSQKAVINNDGKQYVYTIDKNKLYKVEVSTGLKQNGVVEIKKGLKKGEAVVMNPSKVFVSGEPAFQLK</sequence>